<comment type="caution">
    <text evidence="6">The sequence shown here is derived from an EMBL/GenBank/DDBJ whole genome shotgun (WGS) entry which is preliminary data.</text>
</comment>
<keyword evidence="7" id="KW-1185">Reference proteome</keyword>
<dbReference type="Pfam" id="PF00005">
    <property type="entry name" value="ABC_tran"/>
    <property type="match status" value="1"/>
</dbReference>
<dbReference type="GO" id="GO:0005524">
    <property type="term" value="F:ATP binding"/>
    <property type="evidence" value="ECO:0007669"/>
    <property type="project" value="UniProtKB-KW"/>
</dbReference>
<dbReference type="Gene3D" id="3.40.50.300">
    <property type="entry name" value="P-loop containing nucleotide triphosphate hydrolases"/>
    <property type="match status" value="1"/>
</dbReference>
<dbReference type="PROSITE" id="PS00211">
    <property type="entry name" value="ABC_TRANSPORTER_1"/>
    <property type="match status" value="1"/>
</dbReference>
<dbReference type="PROSITE" id="PS50893">
    <property type="entry name" value="ABC_TRANSPORTER_2"/>
    <property type="match status" value="1"/>
</dbReference>
<evidence type="ECO:0000313" key="7">
    <source>
        <dbReference type="Proteomes" id="UP000730482"/>
    </source>
</evidence>
<dbReference type="InterPro" id="IPR051120">
    <property type="entry name" value="ABC_AA/LPS_Transport"/>
</dbReference>
<feature type="region of interest" description="Disordered" evidence="4">
    <location>
        <begin position="1"/>
        <end position="21"/>
    </location>
</feature>
<gene>
    <name evidence="6" type="ORF">KGQ19_42055</name>
</gene>
<evidence type="ECO:0000259" key="5">
    <source>
        <dbReference type="PROSITE" id="PS50893"/>
    </source>
</evidence>
<keyword evidence="2" id="KW-0547">Nucleotide-binding</keyword>
<evidence type="ECO:0000256" key="3">
    <source>
        <dbReference type="ARBA" id="ARBA00022840"/>
    </source>
</evidence>
<evidence type="ECO:0000256" key="2">
    <source>
        <dbReference type="ARBA" id="ARBA00022741"/>
    </source>
</evidence>
<keyword evidence="3 6" id="KW-0067">ATP-binding</keyword>
<dbReference type="SMART" id="SM00382">
    <property type="entry name" value="AAA"/>
    <property type="match status" value="1"/>
</dbReference>
<accession>A0ABS5L5E6</accession>
<dbReference type="SUPFAM" id="SSF52540">
    <property type="entry name" value="P-loop containing nucleoside triphosphate hydrolases"/>
    <property type="match status" value="1"/>
</dbReference>
<dbReference type="CDD" id="cd03219">
    <property type="entry name" value="ABC_Mj1267_LivG_branched"/>
    <property type="match status" value="1"/>
</dbReference>
<dbReference type="InterPro" id="IPR003593">
    <property type="entry name" value="AAA+_ATPase"/>
</dbReference>
<evidence type="ECO:0000256" key="1">
    <source>
        <dbReference type="ARBA" id="ARBA00022448"/>
    </source>
</evidence>
<dbReference type="EMBL" id="JAAFYZ010000256">
    <property type="protein sequence ID" value="MBS2553457.1"/>
    <property type="molecule type" value="Genomic_DNA"/>
</dbReference>
<keyword evidence="1" id="KW-0813">Transport</keyword>
<proteinExistence type="predicted"/>
<evidence type="ECO:0000313" key="6">
    <source>
        <dbReference type="EMBL" id="MBS2553457.1"/>
    </source>
</evidence>
<feature type="compositionally biased region" description="Polar residues" evidence="4">
    <location>
        <begin position="1"/>
        <end position="13"/>
    </location>
</feature>
<protein>
    <submittedName>
        <fullName evidence="6">ABC transporter ATP-binding protein</fullName>
    </submittedName>
</protein>
<dbReference type="Pfam" id="PF12399">
    <property type="entry name" value="BCA_ABC_TP_C"/>
    <property type="match status" value="1"/>
</dbReference>
<dbReference type="Proteomes" id="UP000730482">
    <property type="component" value="Unassembled WGS sequence"/>
</dbReference>
<dbReference type="InterPro" id="IPR003439">
    <property type="entry name" value="ABC_transporter-like_ATP-bd"/>
</dbReference>
<name>A0ABS5L5E6_9ACTN</name>
<feature type="domain" description="ABC transporter" evidence="5">
    <location>
        <begin position="33"/>
        <end position="273"/>
    </location>
</feature>
<dbReference type="PANTHER" id="PTHR45772">
    <property type="entry name" value="CONSERVED COMPONENT OF ABC TRANSPORTER FOR NATURAL AMINO ACIDS-RELATED"/>
    <property type="match status" value="1"/>
</dbReference>
<reference evidence="6 7" key="1">
    <citation type="submission" date="2020-02" db="EMBL/GenBank/DDBJ databases">
        <title>Acidophilic actinobacteria isolated from forest soil.</title>
        <authorList>
            <person name="Golinska P."/>
        </authorList>
    </citation>
    <scope>NUCLEOTIDE SEQUENCE [LARGE SCALE GENOMIC DNA]</scope>
    <source>
        <strain evidence="6 7">NL8</strain>
    </source>
</reference>
<evidence type="ECO:0000256" key="4">
    <source>
        <dbReference type="SAM" id="MobiDB-lite"/>
    </source>
</evidence>
<organism evidence="6 7">
    <name type="scientific">Catenulispora pinistramenti</name>
    <dbReference type="NCBI Taxonomy" id="2705254"/>
    <lineage>
        <taxon>Bacteria</taxon>
        <taxon>Bacillati</taxon>
        <taxon>Actinomycetota</taxon>
        <taxon>Actinomycetes</taxon>
        <taxon>Catenulisporales</taxon>
        <taxon>Catenulisporaceae</taxon>
        <taxon>Catenulispora</taxon>
    </lineage>
</organism>
<dbReference type="RefSeq" id="WP_212020038.1">
    <property type="nucleotide sequence ID" value="NZ_JAAFYZ010000256.1"/>
</dbReference>
<sequence length="285" mass="30026">MTDVSSVSANVSPGSADASSVSANMSSVSANMIEVSGLTKAFSGGTLAVGGLDLTFEAGRRHAVIGPNGAGKTTLLNLIAGELRPTAGRIRYNGRDVTRTSRVKRSRLGIARTFQQPTVWSTLSVADNIALAAWPHSKVRGKWRRGRYRTLSEYCERYLETAGITALADRPAGALAHGERRMLDIGMALAAEPRVLLLDEPAAGLTDQGVERLLTAMRALPQEVTVIVVEHDFAFVSAVADTVTVLQDGKLLATGTPTEIAADAAVRTAYLGESGVVPDAVEEVV</sequence>
<dbReference type="InterPro" id="IPR027417">
    <property type="entry name" value="P-loop_NTPase"/>
</dbReference>
<dbReference type="InterPro" id="IPR032823">
    <property type="entry name" value="BCA_ABC_TP_C"/>
</dbReference>
<dbReference type="InterPro" id="IPR017871">
    <property type="entry name" value="ABC_transporter-like_CS"/>
</dbReference>